<evidence type="ECO:0000313" key="5">
    <source>
        <dbReference type="EMBL" id="TCK75527.1"/>
    </source>
</evidence>
<dbReference type="GO" id="GO:0016042">
    <property type="term" value="P:lipid catabolic process"/>
    <property type="evidence" value="ECO:0007669"/>
    <property type="project" value="UniProtKB-KW"/>
</dbReference>
<keyword evidence="1 5" id="KW-0378">Hydrolase</keyword>
<evidence type="ECO:0000256" key="3">
    <source>
        <dbReference type="ARBA" id="ARBA00023098"/>
    </source>
</evidence>
<evidence type="ECO:0000313" key="6">
    <source>
        <dbReference type="Proteomes" id="UP000295210"/>
    </source>
</evidence>
<proteinExistence type="predicted"/>
<feature type="transmembrane region" description="Helical" evidence="4">
    <location>
        <begin position="52"/>
        <end position="70"/>
    </location>
</feature>
<dbReference type="GO" id="GO:0003847">
    <property type="term" value="F:1-alkyl-2-acetylglycerophosphocholine esterase activity"/>
    <property type="evidence" value="ECO:0007669"/>
    <property type="project" value="TreeGrafter"/>
</dbReference>
<dbReference type="EMBL" id="SMGK01000001">
    <property type="protein sequence ID" value="TCK75527.1"/>
    <property type="molecule type" value="Genomic_DNA"/>
</dbReference>
<keyword evidence="3" id="KW-0443">Lipid metabolism</keyword>
<dbReference type="SUPFAM" id="SSF53474">
    <property type="entry name" value="alpha/beta-Hydrolases"/>
    <property type="match status" value="1"/>
</dbReference>
<gene>
    <name evidence="5" type="ORF">C7378_0511</name>
</gene>
<dbReference type="RefSeq" id="WP_131991352.1">
    <property type="nucleotide sequence ID" value="NZ_SMGK01000001.1"/>
</dbReference>
<keyword evidence="4" id="KW-0472">Membrane</keyword>
<dbReference type="AlphaFoldDB" id="A0A4R1LCY8"/>
<keyword evidence="6" id="KW-1185">Reference proteome</keyword>
<evidence type="ECO:0000256" key="1">
    <source>
        <dbReference type="ARBA" id="ARBA00022801"/>
    </source>
</evidence>
<dbReference type="OrthoDB" id="9814760at2"/>
<protein>
    <submittedName>
        <fullName evidence="5">Putative dienelactone hydrolase</fullName>
    </submittedName>
</protein>
<name>A0A4R1LCY8_9BACT</name>
<dbReference type="Gene3D" id="3.40.50.1820">
    <property type="entry name" value="alpha/beta hydrolase"/>
    <property type="match status" value="1"/>
</dbReference>
<keyword evidence="4" id="KW-1133">Transmembrane helix</keyword>
<feature type="transmembrane region" description="Helical" evidence="4">
    <location>
        <begin position="6"/>
        <end position="22"/>
    </location>
</feature>
<organism evidence="5 6">
    <name type="scientific">Acidipila rosea</name>
    <dbReference type="NCBI Taxonomy" id="768535"/>
    <lineage>
        <taxon>Bacteria</taxon>
        <taxon>Pseudomonadati</taxon>
        <taxon>Acidobacteriota</taxon>
        <taxon>Terriglobia</taxon>
        <taxon>Terriglobales</taxon>
        <taxon>Acidobacteriaceae</taxon>
        <taxon>Acidipila</taxon>
    </lineage>
</organism>
<comment type="caution">
    <text evidence="5">The sequence shown here is derived from an EMBL/GenBank/DDBJ whole genome shotgun (WGS) entry which is preliminary data.</text>
</comment>
<reference evidence="5 6" key="1">
    <citation type="submission" date="2019-03" db="EMBL/GenBank/DDBJ databases">
        <title>Genomic Encyclopedia of Type Strains, Phase IV (KMG-IV): sequencing the most valuable type-strain genomes for metagenomic binning, comparative biology and taxonomic classification.</title>
        <authorList>
            <person name="Goeker M."/>
        </authorList>
    </citation>
    <scope>NUCLEOTIDE SEQUENCE [LARGE SCALE GENOMIC DNA]</scope>
    <source>
        <strain evidence="5 6">DSM 103428</strain>
    </source>
</reference>
<keyword evidence="4" id="KW-0812">Transmembrane</keyword>
<sequence length="477" mass="53887">MRPEEVLLLAAGLAVVISLLYYGNTRNRLTRTLSALSIAVLVVHFWRLRLYWQISAAYLAVILLGIMLITARKWSSSRIRSIAALLLIPLGFSTAALIVLPFFELPPPTGPLFVGTHIVHMVDEARADDSFPSGKRELMIQIWYPSAVNRGVRAPYRRLRETTLLSSYDAVLKTHSLLNAPILRESHPYPVILFNPAWEGQRTQNTFQMEDLASHGFVVVAIDHTHNSTPVAFPDGKIVRRSEPREIDDFSGPLEKQIAFGEQETITEAKDDIAVLNQLAAWSSSPGNIWYGLLDTNHTGAFGHSFGGSVAIEACFRDPRIRAALNIDGWMFGKIYREPLNKPLMMMYDSGWPFIQSDVEKERLSTYEGNRLDINDLNNLMRSFHDSGGYLLGIQDTKHMNFADRSLYSPFHKLTDSGTLNPKLVHSIINRYTLAFFSHTLRGTTEPLLNQTSPFPETYFRAYPDPRIQHSNNESNK</sequence>
<dbReference type="InterPro" id="IPR029058">
    <property type="entry name" value="AB_hydrolase_fold"/>
</dbReference>
<keyword evidence="2" id="KW-0442">Lipid degradation</keyword>
<evidence type="ECO:0000256" key="4">
    <source>
        <dbReference type="SAM" id="Phobius"/>
    </source>
</evidence>
<feature type="transmembrane region" description="Helical" evidence="4">
    <location>
        <begin position="29"/>
        <end position="46"/>
    </location>
</feature>
<dbReference type="Pfam" id="PF03403">
    <property type="entry name" value="PAF-AH_p_II"/>
    <property type="match status" value="2"/>
</dbReference>
<accession>A0A4R1LCY8</accession>
<dbReference type="PANTHER" id="PTHR10272:SF0">
    <property type="entry name" value="PLATELET-ACTIVATING FACTOR ACETYLHYDROLASE"/>
    <property type="match status" value="1"/>
</dbReference>
<feature type="transmembrane region" description="Helical" evidence="4">
    <location>
        <begin position="82"/>
        <end position="103"/>
    </location>
</feature>
<evidence type="ECO:0000256" key="2">
    <source>
        <dbReference type="ARBA" id="ARBA00022963"/>
    </source>
</evidence>
<dbReference type="PANTHER" id="PTHR10272">
    <property type="entry name" value="PLATELET-ACTIVATING FACTOR ACETYLHYDROLASE"/>
    <property type="match status" value="1"/>
</dbReference>
<dbReference type="Proteomes" id="UP000295210">
    <property type="component" value="Unassembled WGS sequence"/>
</dbReference>